<dbReference type="GO" id="GO:0003341">
    <property type="term" value="P:cilium movement"/>
    <property type="evidence" value="ECO:0007669"/>
    <property type="project" value="TreeGrafter"/>
</dbReference>
<accession>A0AAV9SAW9</accession>
<evidence type="ECO:0000256" key="9">
    <source>
        <dbReference type="ARBA" id="ARBA00040649"/>
    </source>
</evidence>
<comment type="subcellular location">
    <subcellularLocation>
        <location evidence="1">Cytoplasm</location>
        <location evidence="1">Cytoskeleton</location>
        <location evidence="1">Cilium axoneme</location>
    </subcellularLocation>
</comment>
<dbReference type="Pfam" id="PF00173">
    <property type="entry name" value="Cyt-b5"/>
    <property type="match status" value="1"/>
</dbReference>
<keyword evidence="3" id="KW-0349">Heme</keyword>
<keyword evidence="7" id="KW-0966">Cell projection</keyword>
<dbReference type="PROSITE" id="PS50255">
    <property type="entry name" value="CYTOCHROME_B5_2"/>
    <property type="match status" value="1"/>
</dbReference>
<dbReference type="PANTHER" id="PTHR21281">
    <property type="entry name" value="CYTOCHROME B5 DOMAIN-CONTAINING PROTEIN 1"/>
    <property type="match status" value="1"/>
</dbReference>
<comment type="caution">
    <text evidence="12">The sequence shown here is derived from an EMBL/GenBank/DDBJ whole genome shotgun (WGS) entry which is preliminary data.</text>
</comment>
<dbReference type="SMART" id="SM01117">
    <property type="entry name" value="Cyt-b5"/>
    <property type="match status" value="1"/>
</dbReference>
<evidence type="ECO:0000313" key="13">
    <source>
        <dbReference type="Proteomes" id="UP001311232"/>
    </source>
</evidence>
<evidence type="ECO:0000256" key="6">
    <source>
        <dbReference type="ARBA" id="ARBA00023212"/>
    </source>
</evidence>
<protein>
    <recommendedName>
        <fullName evidence="9">Cytochrome b5 domain-containing protein 1</fullName>
    </recommendedName>
</protein>
<sequence length="230" mass="26811">MLNSPLVERTLDPEMMERPRYFTPSEVASHCTSADLWVSFLGRVCDLSPLMSRYQGDVLLLPIMECAGKDISSWFDPKTKDILKFVDPLTCCERYYTPRGRFVHVPPNGPCSDWDSDIGQPWWKDPRYEVGLLSAKTRWIRILNTLTSQEQLLEVCSEETLEEILQRFLRFNSHARSYTWKHQGQILDMRKTLAENGIMDDELELDQLRLDRDILIPTILLHFNDDLTEG</sequence>
<keyword evidence="5" id="KW-0408">Iron</keyword>
<feature type="domain" description="Cytochrome b5 heme-binding" evidence="11">
    <location>
        <begin position="19"/>
        <end position="75"/>
    </location>
</feature>
<gene>
    <name evidence="12" type="primary">CYB5D1</name>
    <name evidence="12" type="ORF">CRENBAI_019218</name>
</gene>
<evidence type="ECO:0000256" key="1">
    <source>
        <dbReference type="ARBA" id="ARBA00004430"/>
    </source>
</evidence>
<keyword evidence="4" id="KW-0479">Metal-binding</keyword>
<dbReference type="Proteomes" id="UP001311232">
    <property type="component" value="Unassembled WGS sequence"/>
</dbReference>
<dbReference type="InterPro" id="IPR001199">
    <property type="entry name" value="Cyt_B5-like_heme/steroid-bd"/>
</dbReference>
<keyword evidence="6" id="KW-0206">Cytoskeleton</keyword>
<keyword evidence="2" id="KW-0963">Cytoplasm</keyword>
<dbReference type="Gene3D" id="3.10.120.10">
    <property type="entry name" value="Cytochrome b5-like heme/steroid binding domain"/>
    <property type="match status" value="1"/>
</dbReference>
<evidence type="ECO:0000256" key="8">
    <source>
        <dbReference type="ARBA" id="ARBA00038168"/>
    </source>
</evidence>
<dbReference type="PANTHER" id="PTHR21281:SF0">
    <property type="entry name" value="CYTOCHROME B5 DOMAIN-CONTAINING PROTEIN 1"/>
    <property type="match status" value="1"/>
</dbReference>
<keyword evidence="13" id="KW-1185">Reference proteome</keyword>
<evidence type="ECO:0000256" key="3">
    <source>
        <dbReference type="ARBA" id="ARBA00022617"/>
    </source>
</evidence>
<evidence type="ECO:0000313" key="12">
    <source>
        <dbReference type="EMBL" id="KAK5618388.1"/>
    </source>
</evidence>
<evidence type="ECO:0000256" key="10">
    <source>
        <dbReference type="ARBA" id="ARBA00046139"/>
    </source>
</evidence>
<reference evidence="12 13" key="1">
    <citation type="submission" date="2021-06" db="EMBL/GenBank/DDBJ databases">
        <authorList>
            <person name="Palmer J.M."/>
        </authorList>
    </citation>
    <scope>NUCLEOTIDE SEQUENCE [LARGE SCALE GENOMIC DNA]</scope>
    <source>
        <strain evidence="12 13">MEX-2019</strain>
        <tissue evidence="12">Muscle</tissue>
    </source>
</reference>
<evidence type="ECO:0000256" key="5">
    <source>
        <dbReference type="ARBA" id="ARBA00023004"/>
    </source>
</evidence>
<evidence type="ECO:0000256" key="7">
    <source>
        <dbReference type="ARBA" id="ARBA00023273"/>
    </source>
</evidence>
<comment type="similarity">
    <text evidence="8">Belongs to the cytochrome b5 family.</text>
</comment>
<dbReference type="GO" id="GO:0005930">
    <property type="term" value="C:axoneme"/>
    <property type="evidence" value="ECO:0007669"/>
    <property type="project" value="UniProtKB-SubCell"/>
</dbReference>
<dbReference type="SUPFAM" id="SSF55856">
    <property type="entry name" value="Cytochrome b5-like heme/steroid binding domain"/>
    <property type="match status" value="1"/>
</dbReference>
<comment type="function">
    <text evidence="10">Radial spoke stalk protein that binds heme under oxidizing conditions. Required for the coordinated beating of multiple cilia maybe by functioning in a redox signaling pathway.</text>
</comment>
<evidence type="ECO:0000256" key="4">
    <source>
        <dbReference type="ARBA" id="ARBA00022723"/>
    </source>
</evidence>
<dbReference type="EMBL" id="JAHHUM010000625">
    <property type="protein sequence ID" value="KAK5618388.1"/>
    <property type="molecule type" value="Genomic_DNA"/>
</dbReference>
<dbReference type="InterPro" id="IPR036400">
    <property type="entry name" value="Cyt_B5-like_heme/steroid_sf"/>
</dbReference>
<evidence type="ECO:0000256" key="2">
    <source>
        <dbReference type="ARBA" id="ARBA00022490"/>
    </source>
</evidence>
<name>A0AAV9SAW9_9TELE</name>
<dbReference type="InterPro" id="IPR052320">
    <property type="entry name" value="Cytochrome_b5_domain"/>
</dbReference>
<proteinExistence type="inferred from homology"/>
<dbReference type="GO" id="GO:0046872">
    <property type="term" value="F:metal ion binding"/>
    <property type="evidence" value="ECO:0007669"/>
    <property type="project" value="UniProtKB-KW"/>
</dbReference>
<evidence type="ECO:0000259" key="11">
    <source>
        <dbReference type="PROSITE" id="PS50255"/>
    </source>
</evidence>
<organism evidence="12 13">
    <name type="scientific">Crenichthys baileyi</name>
    <name type="common">White River springfish</name>
    <dbReference type="NCBI Taxonomy" id="28760"/>
    <lineage>
        <taxon>Eukaryota</taxon>
        <taxon>Metazoa</taxon>
        <taxon>Chordata</taxon>
        <taxon>Craniata</taxon>
        <taxon>Vertebrata</taxon>
        <taxon>Euteleostomi</taxon>
        <taxon>Actinopterygii</taxon>
        <taxon>Neopterygii</taxon>
        <taxon>Teleostei</taxon>
        <taxon>Neoteleostei</taxon>
        <taxon>Acanthomorphata</taxon>
        <taxon>Ovalentaria</taxon>
        <taxon>Atherinomorphae</taxon>
        <taxon>Cyprinodontiformes</taxon>
        <taxon>Goodeidae</taxon>
        <taxon>Crenichthys</taxon>
    </lineage>
</organism>
<dbReference type="AlphaFoldDB" id="A0AAV9SAW9"/>